<gene>
    <name evidence="2" type="ORF">RIdsm_03756</name>
</gene>
<accession>A0A5P3AGV8</accession>
<evidence type="ECO:0000259" key="1">
    <source>
        <dbReference type="Pfam" id="PF13403"/>
    </source>
</evidence>
<dbReference type="EMBL" id="CP031598">
    <property type="protein sequence ID" value="QEW27933.1"/>
    <property type="molecule type" value="Genomic_DNA"/>
</dbReference>
<evidence type="ECO:0000313" key="2">
    <source>
        <dbReference type="EMBL" id="QEW27933.1"/>
    </source>
</evidence>
<dbReference type="RefSeq" id="WP_160325874.1">
    <property type="nucleotide sequence ID" value="NZ_CP031598.1"/>
</dbReference>
<organism evidence="2 3">
    <name type="scientific">Roseovarius indicus</name>
    <dbReference type="NCBI Taxonomy" id="540747"/>
    <lineage>
        <taxon>Bacteria</taxon>
        <taxon>Pseudomonadati</taxon>
        <taxon>Pseudomonadota</taxon>
        <taxon>Alphaproteobacteria</taxon>
        <taxon>Rhodobacterales</taxon>
        <taxon>Roseobacteraceae</taxon>
        <taxon>Roseovarius</taxon>
    </lineage>
</organism>
<dbReference type="InterPro" id="IPR028992">
    <property type="entry name" value="Hedgehog/Intein_dom"/>
</dbReference>
<dbReference type="Pfam" id="PF13403">
    <property type="entry name" value="Hint_2"/>
    <property type="match status" value="1"/>
</dbReference>
<evidence type="ECO:0000313" key="3">
    <source>
        <dbReference type="Proteomes" id="UP000325785"/>
    </source>
</evidence>
<protein>
    <recommendedName>
        <fullName evidence="1">Hedgehog/Intein (Hint) domain-containing protein</fullName>
    </recommendedName>
</protein>
<reference evidence="2 3" key="1">
    <citation type="submission" date="2018-08" db="EMBL/GenBank/DDBJ databases">
        <title>Genetic Globetrotter - A new plasmid hitch-hiking vast phylogenetic and geographic distances.</title>
        <authorList>
            <person name="Vollmers J."/>
            <person name="Petersen J."/>
        </authorList>
    </citation>
    <scope>NUCLEOTIDE SEQUENCE [LARGE SCALE GENOMIC DNA]</scope>
    <source>
        <strain evidence="2 3">DSM 26383</strain>
    </source>
</reference>
<dbReference type="AlphaFoldDB" id="A0A5P3AGV8"/>
<dbReference type="InterPro" id="IPR036844">
    <property type="entry name" value="Hint_dom_sf"/>
</dbReference>
<sequence length="247" mass="26308">MSQEVKQVFRAKAMPVHAEGVDALGAGEYTTGEYTTAAGALGDRRVETVADRVVPCFTPGTMVTTLGGKRAVETVRPGDKLLTRDRGFQPVVWRGMRRAALSDAPRDAAPVRIRAGALGPGQPERDMVVSPGHRVLSTDPDLLRSLGEPEALIEARALTGLPGVDRPVVAAVGYVHLLLEKHEVILTENTWTESLRLTTRLLRELSAAGAEGVGASLARPGDRAAATAQEPARHCLSVMEVAQARQV</sequence>
<dbReference type="Gene3D" id="2.170.16.10">
    <property type="entry name" value="Hedgehog/Intein (Hint) domain"/>
    <property type="match status" value="1"/>
</dbReference>
<dbReference type="SUPFAM" id="SSF51294">
    <property type="entry name" value="Hedgehog/intein (Hint) domain"/>
    <property type="match status" value="1"/>
</dbReference>
<name>A0A5P3AGV8_9RHOB</name>
<proteinExistence type="predicted"/>
<dbReference type="KEGG" id="rid:RIdsm_03756"/>
<dbReference type="Proteomes" id="UP000325785">
    <property type="component" value="Chromosome"/>
</dbReference>
<feature type="domain" description="Hedgehog/Intein (Hint)" evidence="1">
    <location>
        <begin position="55"/>
        <end position="196"/>
    </location>
</feature>